<keyword evidence="3" id="KW-0238">DNA-binding</keyword>
<dbReference type="PROSITE" id="PS50982">
    <property type="entry name" value="MBD"/>
    <property type="match status" value="2"/>
</dbReference>
<dbReference type="InterPro" id="IPR001739">
    <property type="entry name" value="Methyl_CpG_DNA-bd"/>
</dbReference>
<dbReference type="PANTHER" id="PTHR34067:SF24">
    <property type="entry name" value="METHYL-CPG-BINDING DOMAIN-CONTAINING PROTEIN 13"/>
    <property type="match status" value="1"/>
</dbReference>
<organism evidence="8 9">
    <name type="scientific">Juglans regia</name>
    <name type="common">English walnut</name>
    <dbReference type="NCBI Taxonomy" id="51240"/>
    <lineage>
        <taxon>Eukaryota</taxon>
        <taxon>Viridiplantae</taxon>
        <taxon>Streptophyta</taxon>
        <taxon>Embryophyta</taxon>
        <taxon>Tracheophyta</taxon>
        <taxon>Spermatophyta</taxon>
        <taxon>Magnoliopsida</taxon>
        <taxon>eudicotyledons</taxon>
        <taxon>Gunneridae</taxon>
        <taxon>Pentapetalae</taxon>
        <taxon>rosids</taxon>
        <taxon>fabids</taxon>
        <taxon>Fagales</taxon>
        <taxon>Juglandaceae</taxon>
        <taxon>Juglans</taxon>
    </lineage>
</organism>
<feature type="domain" description="MBD" evidence="7">
    <location>
        <begin position="119"/>
        <end position="186"/>
    </location>
</feature>
<dbReference type="Proteomes" id="UP000619265">
    <property type="component" value="Unassembled WGS sequence"/>
</dbReference>
<comment type="caution">
    <text evidence="8">The sequence shown here is derived from an EMBL/GenBank/DDBJ whole genome shotgun (WGS) entry which is preliminary data.</text>
</comment>
<reference evidence="8" key="1">
    <citation type="submission" date="2015-10" db="EMBL/GenBank/DDBJ databases">
        <authorList>
            <person name="Martinez-Garcia P.J."/>
            <person name="Crepeau M.W."/>
            <person name="Puiu D."/>
            <person name="Gonzalez-Ibeas D."/>
            <person name="Whalen J."/>
            <person name="Stevens K."/>
            <person name="Paul R."/>
            <person name="Butterfield T."/>
            <person name="Britton M."/>
            <person name="Reagan R."/>
            <person name="Chakraborty S."/>
            <person name="Walawage S.L."/>
            <person name="Vasquez-Gross H.A."/>
            <person name="Cardeno C."/>
            <person name="Famula R."/>
            <person name="Pratt K."/>
            <person name="Kuruganti S."/>
            <person name="Aradhya M.K."/>
            <person name="Leslie C.A."/>
            <person name="Dandekar A.M."/>
            <person name="Salzberg S.L."/>
            <person name="Wegrzyn J.L."/>
            <person name="Langley C.H."/>
            <person name="Neale D.B."/>
        </authorList>
    </citation>
    <scope>NUCLEOTIDE SEQUENCE</scope>
    <source>
        <tissue evidence="8">Leaves</tissue>
    </source>
</reference>
<evidence type="ECO:0000256" key="3">
    <source>
        <dbReference type="ARBA" id="ARBA00023125"/>
    </source>
</evidence>
<proteinExistence type="predicted"/>
<gene>
    <name evidence="8" type="ORF">F2P56_021840</name>
</gene>
<dbReference type="SUPFAM" id="SSF54171">
    <property type="entry name" value="DNA-binding domain"/>
    <property type="match status" value="2"/>
</dbReference>
<comment type="subcellular location">
    <subcellularLocation>
        <location evidence="1">Nucleus</location>
    </subcellularLocation>
</comment>
<name>A0A833TYK3_JUGRE</name>
<evidence type="ECO:0000256" key="4">
    <source>
        <dbReference type="ARBA" id="ARBA00023163"/>
    </source>
</evidence>
<feature type="region of interest" description="Disordered" evidence="6">
    <location>
        <begin position="200"/>
        <end position="224"/>
    </location>
</feature>
<keyword evidence="2" id="KW-0805">Transcription regulation</keyword>
<evidence type="ECO:0000256" key="1">
    <source>
        <dbReference type="ARBA" id="ARBA00004123"/>
    </source>
</evidence>
<dbReference type="PANTHER" id="PTHR34067">
    <property type="entry name" value="OS04G0193200 PROTEIN"/>
    <property type="match status" value="1"/>
</dbReference>
<sequence length="257" mass="29403">KVLLQKSKILLTYQEATPAPFSREEERERVISRQSSTKEVRFLRKMTDQKSEDGLPPGWTVEVRVRKNGRRDKYYFAPSSGLKFDSRAKVFRYLNTPEVRNPRPRKNIKGTRKRSAKKVLVEKAIAEGLPPGWIKEVKVTKKGRKTRRDALYTDPVSGYIFRSLKDASRYVETGELGRLAYKPKDMGIVGVELEDDNISSPAVAKKQKPEPSSTEEQKICDQSPKLDEKVQYEQILKSVLSECTSDQSGRPDFSSLF</sequence>
<dbReference type="Gramene" id="Jr10_08240_p1">
    <property type="protein sequence ID" value="cds.Jr10_08240_p1"/>
    <property type="gene ID" value="Jr10_08240"/>
</dbReference>
<evidence type="ECO:0000256" key="6">
    <source>
        <dbReference type="SAM" id="MobiDB-lite"/>
    </source>
</evidence>
<keyword evidence="4" id="KW-0804">Transcription</keyword>
<dbReference type="EMBL" id="LIHL02000010">
    <property type="protein sequence ID" value="KAF5457760.1"/>
    <property type="molecule type" value="Genomic_DNA"/>
</dbReference>
<dbReference type="AlphaFoldDB" id="A0A833TYK3"/>
<evidence type="ECO:0000256" key="2">
    <source>
        <dbReference type="ARBA" id="ARBA00023015"/>
    </source>
</evidence>
<feature type="compositionally biased region" description="Basic and acidic residues" evidence="6">
    <location>
        <begin position="215"/>
        <end position="224"/>
    </location>
</feature>
<dbReference type="GO" id="GO:0003677">
    <property type="term" value="F:DNA binding"/>
    <property type="evidence" value="ECO:0007669"/>
    <property type="project" value="UniProtKB-KW"/>
</dbReference>
<reference evidence="8" key="2">
    <citation type="submission" date="2020-03" db="EMBL/GenBank/DDBJ databases">
        <title>Walnut 2.0.</title>
        <authorList>
            <person name="Marrano A."/>
            <person name="Britton M."/>
            <person name="Zimin A.V."/>
            <person name="Zaini P.A."/>
            <person name="Workman R."/>
            <person name="Puiu D."/>
            <person name="Bianco L."/>
            <person name="Allen B.J."/>
            <person name="Troggio M."/>
            <person name="Leslie C.A."/>
            <person name="Timp W."/>
            <person name="Dendekar A."/>
            <person name="Salzberg S.L."/>
            <person name="Neale D.B."/>
        </authorList>
    </citation>
    <scope>NUCLEOTIDE SEQUENCE</scope>
    <source>
        <tissue evidence="8">Leaves</tissue>
    </source>
</reference>
<evidence type="ECO:0000259" key="7">
    <source>
        <dbReference type="PROSITE" id="PS50982"/>
    </source>
</evidence>
<dbReference type="Pfam" id="PF01429">
    <property type="entry name" value="MBD"/>
    <property type="match status" value="2"/>
</dbReference>
<dbReference type="InterPro" id="IPR016177">
    <property type="entry name" value="DNA-bd_dom_sf"/>
</dbReference>
<evidence type="ECO:0000256" key="5">
    <source>
        <dbReference type="ARBA" id="ARBA00023242"/>
    </source>
</evidence>
<feature type="non-terminal residue" evidence="8">
    <location>
        <position position="1"/>
    </location>
</feature>
<accession>A0A833TYK3</accession>
<keyword evidence="5" id="KW-0539">Nucleus</keyword>
<dbReference type="InterPro" id="IPR038945">
    <property type="entry name" value="MBD13-like"/>
</dbReference>
<evidence type="ECO:0000313" key="8">
    <source>
        <dbReference type="EMBL" id="KAF5457760.1"/>
    </source>
</evidence>
<feature type="domain" description="MBD" evidence="7">
    <location>
        <begin position="45"/>
        <end position="115"/>
    </location>
</feature>
<dbReference type="GO" id="GO:0005634">
    <property type="term" value="C:nucleus"/>
    <property type="evidence" value="ECO:0007669"/>
    <property type="project" value="UniProtKB-SubCell"/>
</dbReference>
<dbReference type="Gene3D" id="3.30.890.10">
    <property type="entry name" value="Methyl-cpg-binding Protein 2, Chain A"/>
    <property type="match status" value="2"/>
</dbReference>
<protein>
    <recommendedName>
        <fullName evidence="7">MBD domain-containing protein</fullName>
    </recommendedName>
</protein>
<evidence type="ECO:0000313" key="9">
    <source>
        <dbReference type="Proteomes" id="UP000619265"/>
    </source>
</evidence>